<dbReference type="EMBL" id="CP165626">
    <property type="protein sequence ID" value="XDU97219.1"/>
    <property type="molecule type" value="Genomic_DNA"/>
</dbReference>
<dbReference type="AlphaFoldDB" id="A0AB39W7Z6"/>
<dbReference type="RefSeq" id="WP_369769264.1">
    <property type="nucleotide sequence ID" value="NZ_CP165626.1"/>
</dbReference>
<sequence>MENTSQTLSVRQQKIIAISAFTAKGDIEQMKISFAAGLQSGLTVNEINEELAHLYAYCGFAASVRGTNIFKSVVTAREAEGIKTEYGRTAGNIEDKKSKYERGEAAQEIVTGMSAAKLKEAFSFNAVLDVFLKEHLFADIFGSDLLSFTDRELITVSALVAMREPLVLPHFTGALNVGISEAQLKELLLFIESAVGSDEAEEGRRIFEQVLKDRNAA</sequence>
<name>A0AB39W7Z6_9FLAO</name>
<gene>
    <name evidence="2" type="ORF">AB3G39_08500</name>
</gene>
<evidence type="ECO:0000313" key="2">
    <source>
        <dbReference type="EMBL" id="XDU97219.1"/>
    </source>
</evidence>
<feature type="domain" description="Carboxymuconolactone decarboxylase-like" evidence="1">
    <location>
        <begin position="132"/>
        <end position="208"/>
    </location>
</feature>
<dbReference type="PANTHER" id="PTHR33570:SF2">
    <property type="entry name" value="CARBOXYMUCONOLACTONE DECARBOXYLASE-LIKE DOMAIN-CONTAINING PROTEIN"/>
    <property type="match status" value="1"/>
</dbReference>
<proteinExistence type="predicted"/>
<organism evidence="2">
    <name type="scientific">Flavobacterium sp. WC2416</name>
    <dbReference type="NCBI Taxonomy" id="3234141"/>
    <lineage>
        <taxon>Bacteria</taxon>
        <taxon>Pseudomonadati</taxon>
        <taxon>Bacteroidota</taxon>
        <taxon>Flavobacteriia</taxon>
        <taxon>Flavobacteriales</taxon>
        <taxon>Flavobacteriaceae</taxon>
        <taxon>Flavobacterium</taxon>
    </lineage>
</organism>
<dbReference type="GO" id="GO:0051920">
    <property type="term" value="F:peroxiredoxin activity"/>
    <property type="evidence" value="ECO:0007669"/>
    <property type="project" value="InterPro"/>
</dbReference>
<accession>A0AB39W7Z6</accession>
<dbReference type="Gene3D" id="1.20.1290.10">
    <property type="entry name" value="AhpD-like"/>
    <property type="match status" value="1"/>
</dbReference>
<dbReference type="Pfam" id="PF02627">
    <property type="entry name" value="CMD"/>
    <property type="match status" value="1"/>
</dbReference>
<dbReference type="PANTHER" id="PTHR33570">
    <property type="entry name" value="4-CARBOXYMUCONOLACTONE DECARBOXYLASE FAMILY PROTEIN"/>
    <property type="match status" value="1"/>
</dbReference>
<protein>
    <submittedName>
        <fullName evidence="2">Carboxymuconolactone decarboxylase family protein</fullName>
    </submittedName>
</protein>
<dbReference type="SUPFAM" id="SSF69118">
    <property type="entry name" value="AhpD-like"/>
    <property type="match status" value="1"/>
</dbReference>
<evidence type="ECO:0000259" key="1">
    <source>
        <dbReference type="Pfam" id="PF02627"/>
    </source>
</evidence>
<dbReference type="InterPro" id="IPR003779">
    <property type="entry name" value="CMD-like"/>
</dbReference>
<dbReference type="InterPro" id="IPR052512">
    <property type="entry name" value="4CMD/NDH-1_regulator"/>
</dbReference>
<reference evidence="2" key="1">
    <citation type="submission" date="2024-07" db="EMBL/GenBank/DDBJ databases">
        <authorList>
            <person name="Biller S.J."/>
        </authorList>
    </citation>
    <scope>NUCLEOTIDE SEQUENCE</scope>
    <source>
        <strain evidence="2">WC2416</strain>
    </source>
</reference>
<dbReference type="InterPro" id="IPR029032">
    <property type="entry name" value="AhpD-like"/>
</dbReference>